<keyword evidence="3" id="KW-0337">GPI-anchor biosynthesis</keyword>
<feature type="transmembrane region" description="Helical" evidence="10">
    <location>
        <begin position="274"/>
        <end position="296"/>
    </location>
</feature>
<evidence type="ECO:0000256" key="4">
    <source>
        <dbReference type="ARBA" id="ARBA00022676"/>
    </source>
</evidence>
<dbReference type="GO" id="GO:0000009">
    <property type="term" value="F:alpha-1,6-mannosyltransferase activity"/>
    <property type="evidence" value="ECO:0007669"/>
    <property type="project" value="InterPro"/>
</dbReference>
<proteinExistence type="predicted"/>
<dbReference type="GO" id="GO:0004376">
    <property type="term" value="F:GPI mannosyltransferase activity"/>
    <property type="evidence" value="ECO:0007669"/>
    <property type="project" value="InterPro"/>
</dbReference>
<feature type="transmembrane region" description="Helical" evidence="10">
    <location>
        <begin position="227"/>
        <end position="245"/>
    </location>
</feature>
<dbReference type="PANTHER" id="PTHR12468">
    <property type="entry name" value="GPI MANNOSYLTRANSFERASE 2"/>
    <property type="match status" value="1"/>
</dbReference>
<feature type="transmembrane region" description="Helical" evidence="10">
    <location>
        <begin position="140"/>
        <end position="158"/>
    </location>
</feature>
<evidence type="ECO:0000313" key="11">
    <source>
        <dbReference type="EMBL" id="PWR13450.1"/>
    </source>
</evidence>
<keyword evidence="7" id="KW-0256">Endoplasmic reticulum</keyword>
<dbReference type="EMBL" id="QGKS01000263">
    <property type="protein sequence ID" value="PWR13450.1"/>
    <property type="molecule type" value="Genomic_DNA"/>
</dbReference>
<dbReference type="UniPathway" id="UPA00196"/>
<comment type="pathway">
    <text evidence="2">Glycolipid biosynthesis; glycosylphosphatidylinositol-anchor biosynthesis.</text>
</comment>
<dbReference type="GO" id="GO:0016020">
    <property type="term" value="C:membrane"/>
    <property type="evidence" value="ECO:0007669"/>
    <property type="project" value="GOC"/>
</dbReference>
<feature type="transmembrane region" description="Helical" evidence="10">
    <location>
        <begin position="28"/>
        <end position="49"/>
    </location>
</feature>
<evidence type="ECO:0000256" key="1">
    <source>
        <dbReference type="ARBA" id="ARBA00004477"/>
    </source>
</evidence>
<sequence>MPNLPFFPLYPGLIAAVAAVTPFSTQVAALIVSWLAGLAAAWGIYAVGAHLGSRRVGLLLVGLWAVLPHAIVQNMAYTETIFTALVAWTLYALLRRQWVAAGLLCLVAGLARPTATTLAAAVGVTALVAIVRRQDGWRPWAAAALSPLGYLGYLAWIGHRLGRADGYFHMQETAWKIGFDGGVSTVNTLMEVLTEPSRLAPYMSTLLLGMAVVLIALLVLHRYPLPLVIYSIAFFLISVGTENYYWAKGRYLVPAFTLLLPIAMGLAKARRSTVLTVFAFLVLVSGWYGTYLSLVWKSSP</sequence>
<feature type="transmembrane region" description="Helical" evidence="10">
    <location>
        <begin position="56"/>
        <end position="78"/>
    </location>
</feature>
<evidence type="ECO:0000256" key="6">
    <source>
        <dbReference type="ARBA" id="ARBA00022692"/>
    </source>
</evidence>
<dbReference type="Proteomes" id="UP000246050">
    <property type="component" value="Unassembled WGS sequence"/>
</dbReference>
<evidence type="ECO:0000256" key="10">
    <source>
        <dbReference type="SAM" id="Phobius"/>
    </source>
</evidence>
<name>A0A317DGY4_9ACTN</name>
<keyword evidence="6 10" id="KW-0812">Transmembrane</keyword>
<evidence type="ECO:0000256" key="7">
    <source>
        <dbReference type="ARBA" id="ARBA00022824"/>
    </source>
</evidence>
<evidence type="ECO:0000313" key="12">
    <source>
        <dbReference type="Proteomes" id="UP000246050"/>
    </source>
</evidence>
<dbReference type="AlphaFoldDB" id="A0A317DGY4"/>
<evidence type="ECO:0000256" key="3">
    <source>
        <dbReference type="ARBA" id="ARBA00022502"/>
    </source>
</evidence>
<keyword evidence="5" id="KW-0808">Transferase</keyword>
<accession>A0A317DGY4</accession>
<evidence type="ECO:0000256" key="5">
    <source>
        <dbReference type="ARBA" id="ARBA00022679"/>
    </source>
</evidence>
<protein>
    <submittedName>
        <fullName evidence="11">Uncharacterized protein</fullName>
    </submittedName>
</protein>
<dbReference type="GO" id="GO:0006506">
    <property type="term" value="P:GPI anchor biosynthetic process"/>
    <property type="evidence" value="ECO:0007669"/>
    <property type="project" value="UniProtKB-UniPathway"/>
</dbReference>
<reference evidence="11 12" key="1">
    <citation type="submission" date="2018-05" db="EMBL/GenBank/DDBJ databases">
        <title>Micromonosporas from Atacama Desert.</title>
        <authorList>
            <person name="Carro L."/>
            <person name="Golinska P."/>
            <person name="Klenk H.-P."/>
            <person name="Goodfellow M."/>
        </authorList>
    </citation>
    <scope>NUCLEOTIDE SEQUENCE [LARGE SCALE GENOMIC DNA]</scope>
    <source>
        <strain evidence="11 12">4G51</strain>
    </source>
</reference>
<feature type="transmembrane region" description="Helical" evidence="10">
    <location>
        <begin position="98"/>
        <end position="128"/>
    </location>
</feature>
<evidence type="ECO:0000256" key="2">
    <source>
        <dbReference type="ARBA" id="ARBA00004687"/>
    </source>
</evidence>
<evidence type="ECO:0000256" key="9">
    <source>
        <dbReference type="ARBA" id="ARBA00023136"/>
    </source>
</evidence>
<dbReference type="InterPro" id="IPR007315">
    <property type="entry name" value="PIG-V/Gpi18"/>
</dbReference>
<keyword evidence="9 10" id="KW-0472">Membrane</keyword>
<organism evidence="11 12">
    <name type="scientific">Micromonospora sicca</name>
    <dbReference type="NCBI Taxonomy" id="2202420"/>
    <lineage>
        <taxon>Bacteria</taxon>
        <taxon>Bacillati</taxon>
        <taxon>Actinomycetota</taxon>
        <taxon>Actinomycetes</taxon>
        <taxon>Micromonosporales</taxon>
        <taxon>Micromonosporaceae</taxon>
        <taxon>Micromonospora</taxon>
    </lineage>
</organism>
<feature type="transmembrane region" description="Helical" evidence="10">
    <location>
        <begin position="199"/>
        <end position="220"/>
    </location>
</feature>
<gene>
    <name evidence="11" type="ORF">DKT69_20845</name>
</gene>
<comment type="caution">
    <text evidence="11">The sequence shown here is derived from an EMBL/GenBank/DDBJ whole genome shotgun (WGS) entry which is preliminary data.</text>
</comment>
<keyword evidence="8 10" id="KW-1133">Transmembrane helix</keyword>
<evidence type="ECO:0000256" key="8">
    <source>
        <dbReference type="ARBA" id="ARBA00022989"/>
    </source>
</evidence>
<dbReference type="PANTHER" id="PTHR12468:SF2">
    <property type="entry name" value="GPI MANNOSYLTRANSFERASE 2"/>
    <property type="match status" value="1"/>
</dbReference>
<feature type="transmembrane region" description="Helical" evidence="10">
    <location>
        <begin position="251"/>
        <end position="267"/>
    </location>
</feature>
<keyword evidence="4" id="KW-0328">Glycosyltransferase</keyword>
<comment type="subcellular location">
    <subcellularLocation>
        <location evidence="1">Endoplasmic reticulum membrane</location>
        <topology evidence="1">Multi-pass membrane protein</topology>
    </subcellularLocation>
</comment>